<feature type="compositionally biased region" description="Basic and acidic residues" evidence="3">
    <location>
        <begin position="12"/>
        <end position="25"/>
    </location>
</feature>
<dbReference type="RefSeq" id="WP_377822567.1">
    <property type="nucleotide sequence ID" value="NZ_JBHSWJ010000002.1"/>
</dbReference>
<protein>
    <submittedName>
        <fullName evidence="4">Type II toxin-antitoxin system PemK/MazF family toxin</fullName>
        <ecNumber evidence="4">3.1.-.-</ecNumber>
    </submittedName>
</protein>
<comment type="caution">
    <text evidence="4">The sequence shown here is derived from an EMBL/GenBank/DDBJ whole genome shotgun (WGS) entry which is preliminary data.</text>
</comment>
<dbReference type="InterPro" id="IPR011067">
    <property type="entry name" value="Plasmid_toxin/cell-grow_inhib"/>
</dbReference>
<dbReference type="Pfam" id="PF02452">
    <property type="entry name" value="PemK_toxin"/>
    <property type="match status" value="1"/>
</dbReference>
<evidence type="ECO:0000313" key="4">
    <source>
        <dbReference type="EMBL" id="MFC6714233.1"/>
    </source>
</evidence>
<feature type="region of interest" description="Disordered" evidence="3">
    <location>
        <begin position="1"/>
        <end position="47"/>
    </location>
</feature>
<evidence type="ECO:0000256" key="3">
    <source>
        <dbReference type="SAM" id="MobiDB-lite"/>
    </source>
</evidence>
<dbReference type="Proteomes" id="UP001596356">
    <property type="component" value="Unassembled WGS sequence"/>
</dbReference>
<proteinExistence type="inferred from homology"/>
<evidence type="ECO:0000256" key="2">
    <source>
        <dbReference type="ARBA" id="ARBA00022649"/>
    </source>
</evidence>
<dbReference type="EC" id="3.1.-.-" evidence="4"/>
<gene>
    <name evidence="4" type="ORF">ACFQBT_10590</name>
</gene>
<keyword evidence="4" id="KW-0378">Hydrolase</keyword>
<comment type="similarity">
    <text evidence="1">Belongs to the PemK/MazF family.</text>
</comment>
<organism evidence="4 5">
    <name type="scientific">Branchiibius cervicis</name>
    <dbReference type="NCBI Taxonomy" id="908252"/>
    <lineage>
        <taxon>Bacteria</taxon>
        <taxon>Bacillati</taxon>
        <taxon>Actinomycetota</taxon>
        <taxon>Actinomycetes</taxon>
        <taxon>Micrococcales</taxon>
        <taxon>Dermacoccaceae</taxon>
        <taxon>Branchiibius</taxon>
    </lineage>
</organism>
<evidence type="ECO:0000313" key="5">
    <source>
        <dbReference type="Proteomes" id="UP001596356"/>
    </source>
</evidence>
<dbReference type="InterPro" id="IPR003477">
    <property type="entry name" value="PemK-like"/>
</dbReference>
<dbReference type="GO" id="GO:0016787">
    <property type="term" value="F:hydrolase activity"/>
    <property type="evidence" value="ECO:0007669"/>
    <property type="project" value="UniProtKB-KW"/>
</dbReference>
<dbReference type="Gene3D" id="2.30.30.110">
    <property type="match status" value="1"/>
</dbReference>
<evidence type="ECO:0000256" key="1">
    <source>
        <dbReference type="ARBA" id="ARBA00007521"/>
    </source>
</evidence>
<reference evidence="5" key="1">
    <citation type="journal article" date="2019" name="Int. J. Syst. Evol. Microbiol.">
        <title>The Global Catalogue of Microorganisms (GCM) 10K type strain sequencing project: providing services to taxonomists for standard genome sequencing and annotation.</title>
        <authorList>
            <consortium name="The Broad Institute Genomics Platform"/>
            <consortium name="The Broad Institute Genome Sequencing Center for Infectious Disease"/>
            <person name="Wu L."/>
            <person name="Ma J."/>
        </authorList>
    </citation>
    <scope>NUCLEOTIDE SEQUENCE [LARGE SCALE GENOMIC DNA]</scope>
    <source>
        <strain evidence="5">NBRC 106593</strain>
    </source>
</reference>
<dbReference type="EMBL" id="JBHSWJ010000002">
    <property type="protein sequence ID" value="MFC6714233.1"/>
    <property type="molecule type" value="Genomic_DNA"/>
</dbReference>
<name>A0ABW2ATS8_9MICO</name>
<accession>A0ABW2ATS8</accession>
<keyword evidence="2" id="KW-1277">Toxin-antitoxin system</keyword>
<dbReference type="SUPFAM" id="SSF50118">
    <property type="entry name" value="Cell growth inhibitor/plasmid maintenance toxic component"/>
    <property type="match status" value="1"/>
</dbReference>
<keyword evidence="5" id="KW-1185">Reference proteome</keyword>
<sequence length="172" mass="19323">MAFGVRVGSVRGADRDQEQRVRPIAERGAAQQAPAARDYPGDFEGMPPISYAPHADSRFDPGEIVWAWVPFEEDYSQGKDRPVLVIGTDGPWLLALPLTSKDHDRDAEQERRAGRLWVDIGSGAWDSSGRPSEVRVNRTLRIDPARVRRQASALSRDRFEQVEQAVRAAYRQ</sequence>